<organism evidence="2 3">
    <name type="scientific">candidate division WS6 bacterium OLB21</name>
    <dbReference type="NCBI Taxonomy" id="1617427"/>
    <lineage>
        <taxon>Bacteria</taxon>
        <taxon>Candidatus Dojkabacteria</taxon>
    </lineage>
</organism>
<reference evidence="2 3" key="1">
    <citation type="submission" date="2015-02" db="EMBL/GenBank/DDBJ databases">
        <title>Improved understanding of the partial-nitritation anammox process through 23 genomes representing the majority of the microbial community.</title>
        <authorList>
            <person name="Speth D.R."/>
            <person name="In T Zandt M."/>
            <person name="Guerrero Cruz S."/>
            <person name="Jetten M.S."/>
            <person name="Dutilh B.E."/>
        </authorList>
    </citation>
    <scope>NUCLEOTIDE SEQUENCE [LARGE SCALE GENOMIC DNA]</scope>
    <source>
        <strain evidence="2">OLB21</strain>
    </source>
</reference>
<dbReference type="STRING" id="1617427.UZ20_WS6002000869"/>
<dbReference type="EMBL" id="JYPD01000025">
    <property type="protein sequence ID" value="KXK08340.1"/>
    <property type="molecule type" value="Genomic_DNA"/>
</dbReference>
<keyword evidence="1" id="KW-0812">Transmembrane</keyword>
<dbReference type="Proteomes" id="UP000070449">
    <property type="component" value="Unassembled WGS sequence"/>
</dbReference>
<keyword evidence="1" id="KW-1133">Transmembrane helix</keyword>
<feature type="transmembrane region" description="Helical" evidence="1">
    <location>
        <begin position="12"/>
        <end position="33"/>
    </location>
</feature>
<accession>A0A136KG04</accession>
<dbReference type="AlphaFoldDB" id="A0A136KG04"/>
<keyword evidence="1" id="KW-0472">Membrane</keyword>
<comment type="caution">
    <text evidence="2">The sequence shown here is derived from an EMBL/GenBank/DDBJ whole genome shotgun (WGS) entry which is preliminary data.</text>
</comment>
<evidence type="ECO:0000256" key="1">
    <source>
        <dbReference type="SAM" id="Phobius"/>
    </source>
</evidence>
<protein>
    <submittedName>
        <fullName evidence="2">Uncharacterized protein</fullName>
    </submittedName>
</protein>
<evidence type="ECO:0000313" key="2">
    <source>
        <dbReference type="EMBL" id="KXK08340.1"/>
    </source>
</evidence>
<sequence>MSDTIAMPAPKTYPGVLFPLTVILLFVLIGLAWSNYQLQKQVQDLTLAQASLGNQLHQVNNYILTGDLTPIKDYEEAETINKQAGNQLIVSFEQTGLSFRLPAGFVKNSQEIPESNRLSNSYVSYNFNDGTDKTYYTFTLFNAESKEQATVNSKDWKLAAEINVDKLSTNLYKNEDTFKGAELYVVKAKETEIGFLFTNSTVDGDNPSLSFGDVIAKILASVDIK</sequence>
<name>A0A136KG04_9BACT</name>
<evidence type="ECO:0000313" key="3">
    <source>
        <dbReference type="Proteomes" id="UP000070449"/>
    </source>
</evidence>
<proteinExistence type="predicted"/>
<gene>
    <name evidence="2" type="ORF">UZ20_WS6002000869</name>
</gene>